<keyword evidence="1" id="KW-0805">Transcription regulation</keyword>
<feature type="domain" description="HTH gntR-type" evidence="4">
    <location>
        <begin position="8"/>
        <end position="76"/>
    </location>
</feature>
<dbReference type="PROSITE" id="PS50949">
    <property type="entry name" value="HTH_GNTR"/>
    <property type="match status" value="1"/>
</dbReference>
<evidence type="ECO:0000313" key="5">
    <source>
        <dbReference type="EMBL" id="PZX06967.1"/>
    </source>
</evidence>
<name>A0A2W7MIG6_9BACI</name>
<protein>
    <submittedName>
        <fullName evidence="5">GntR family transcriptional regulator</fullName>
    </submittedName>
</protein>
<dbReference type="PRINTS" id="PR00035">
    <property type="entry name" value="HTHGNTR"/>
</dbReference>
<comment type="caution">
    <text evidence="5">The sequence shown here is derived from an EMBL/GenBank/DDBJ whole genome shotgun (WGS) entry which is preliminary data.</text>
</comment>
<proteinExistence type="predicted"/>
<keyword evidence="3" id="KW-0804">Transcription</keyword>
<organism evidence="5 6">
    <name type="scientific">Psychrobacillus insolitus</name>
    <dbReference type="NCBI Taxonomy" id="1461"/>
    <lineage>
        <taxon>Bacteria</taxon>
        <taxon>Bacillati</taxon>
        <taxon>Bacillota</taxon>
        <taxon>Bacilli</taxon>
        <taxon>Bacillales</taxon>
        <taxon>Bacillaceae</taxon>
        <taxon>Psychrobacillus</taxon>
    </lineage>
</organism>
<dbReference type="PANTHER" id="PTHR43537">
    <property type="entry name" value="TRANSCRIPTIONAL REGULATOR, GNTR FAMILY"/>
    <property type="match status" value="1"/>
</dbReference>
<sequence>MNPEKNSPKMFLETVKKLREIIQETKVPIGGKLPSERVLAEQLQVGRSTIREALRSLELLGLIETRRGEGTFLSDYRKHQLVEVLSTFILQDIKTYEDVNETRQTLEKDAIRVICQKDKFKQHRIWDGFLLKLREEQVIREEIIREIIVLVGNRLTLKIWFLLKQFAGDPYVKEMSMDETTIWIEILENVKNGDEYKAISLYNQWLLLMNRSEV</sequence>
<dbReference type="PANTHER" id="PTHR43537:SF54">
    <property type="entry name" value="TRANSCRIPTIONAL REGULATOR, GNTR FAMILY"/>
    <property type="match status" value="1"/>
</dbReference>
<reference evidence="5 6" key="1">
    <citation type="submission" date="2018-06" db="EMBL/GenBank/DDBJ databases">
        <title>Genomic Encyclopedia of Type Strains, Phase IV (KMG-IV): sequencing the most valuable type-strain genomes for metagenomic binning, comparative biology and taxonomic classification.</title>
        <authorList>
            <person name="Goeker M."/>
        </authorList>
    </citation>
    <scope>NUCLEOTIDE SEQUENCE [LARGE SCALE GENOMIC DNA]</scope>
    <source>
        <strain evidence="5 6">DSM 5</strain>
    </source>
</reference>
<dbReference type="GO" id="GO:0003677">
    <property type="term" value="F:DNA binding"/>
    <property type="evidence" value="ECO:0007669"/>
    <property type="project" value="UniProtKB-KW"/>
</dbReference>
<dbReference type="SUPFAM" id="SSF46785">
    <property type="entry name" value="Winged helix' DNA-binding domain"/>
    <property type="match status" value="1"/>
</dbReference>
<accession>A0A2W7MIG6</accession>
<evidence type="ECO:0000256" key="1">
    <source>
        <dbReference type="ARBA" id="ARBA00023015"/>
    </source>
</evidence>
<evidence type="ECO:0000259" key="4">
    <source>
        <dbReference type="PROSITE" id="PS50949"/>
    </source>
</evidence>
<keyword evidence="2" id="KW-0238">DNA-binding</keyword>
<dbReference type="RefSeq" id="WP_111437666.1">
    <property type="nucleotide sequence ID" value="NZ_QKZI01000001.1"/>
</dbReference>
<dbReference type="Proteomes" id="UP000248646">
    <property type="component" value="Unassembled WGS sequence"/>
</dbReference>
<evidence type="ECO:0000313" key="6">
    <source>
        <dbReference type="Proteomes" id="UP000248646"/>
    </source>
</evidence>
<dbReference type="SMART" id="SM00345">
    <property type="entry name" value="HTH_GNTR"/>
    <property type="match status" value="1"/>
</dbReference>
<evidence type="ECO:0000256" key="2">
    <source>
        <dbReference type="ARBA" id="ARBA00023125"/>
    </source>
</evidence>
<dbReference type="CDD" id="cd07377">
    <property type="entry name" value="WHTH_GntR"/>
    <property type="match status" value="1"/>
</dbReference>
<gene>
    <name evidence="5" type="ORF">C7437_10168</name>
</gene>
<dbReference type="Pfam" id="PF00392">
    <property type="entry name" value="GntR"/>
    <property type="match status" value="1"/>
</dbReference>
<evidence type="ECO:0000256" key="3">
    <source>
        <dbReference type="ARBA" id="ARBA00023163"/>
    </source>
</evidence>
<dbReference type="InterPro" id="IPR000524">
    <property type="entry name" value="Tscrpt_reg_HTH_GntR"/>
</dbReference>
<dbReference type="OrthoDB" id="9799482at2"/>
<keyword evidence="6" id="KW-1185">Reference proteome</keyword>
<dbReference type="Gene3D" id="1.10.10.10">
    <property type="entry name" value="Winged helix-like DNA-binding domain superfamily/Winged helix DNA-binding domain"/>
    <property type="match status" value="1"/>
</dbReference>
<dbReference type="GO" id="GO:0003700">
    <property type="term" value="F:DNA-binding transcription factor activity"/>
    <property type="evidence" value="ECO:0007669"/>
    <property type="project" value="InterPro"/>
</dbReference>
<dbReference type="InterPro" id="IPR036390">
    <property type="entry name" value="WH_DNA-bd_sf"/>
</dbReference>
<dbReference type="EMBL" id="QKZI01000001">
    <property type="protein sequence ID" value="PZX06967.1"/>
    <property type="molecule type" value="Genomic_DNA"/>
</dbReference>
<dbReference type="AlphaFoldDB" id="A0A2W7MIG6"/>
<dbReference type="InterPro" id="IPR036388">
    <property type="entry name" value="WH-like_DNA-bd_sf"/>
</dbReference>